<keyword evidence="2" id="KW-0805">Transcription regulation</keyword>
<dbReference type="InterPro" id="IPR036864">
    <property type="entry name" value="Zn2-C6_fun-type_DNA-bd_sf"/>
</dbReference>
<evidence type="ECO:0000256" key="1">
    <source>
        <dbReference type="ARBA" id="ARBA00022723"/>
    </source>
</evidence>
<organism evidence="7 8">
    <name type="scientific">Neodothiora populina</name>
    <dbReference type="NCBI Taxonomy" id="2781224"/>
    <lineage>
        <taxon>Eukaryota</taxon>
        <taxon>Fungi</taxon>
        <taxon>Dikarya</taxon>
        <taxon>Ascomycota</taxon>
        <taxon>Pezizomycotina</taxon>
        <taxon>Dothideomycetes</taxon>
        <taxon>Dothideomycetidae</taxon>
        <taxon>Dothideales</taxon>
        <taxon>Dothioraceae</taxon>
        <taxon>Neodothiora</taxon>
    </lineage>
</organism>
<feature type="region of interest" description="Disordered" evidence="5">
    <location>
        <begin position="57"/>
        <end position="92"/>
    </location>
</feature>
<keyword evidence="1" id="KW-0479">Metal-binding</keyword>
<evidence type="ECO:0000256" key="3">
    <source>
        <dbReference type="ARBA" id="ARBA00023163"/>
    </source>
</evidence>
<keyword evidence="3" id="KW-0804">Transcription</keyword>
<evidence type="ECO:0000259" key="6">
    <source>
        <dbReference type="PROSITE" id="PS50048"/>
    </source>
</evidence>
<dbReference type="Proteomes" id="UP001562354">
    <property type="component" value="Unassembled WGS sequence"/>
</dbReference>
<feature type="compositionally biased region" description="Low complexity" evidence="5">
    <location>
        <begin position="69"/>
        <end position="86"/>
    </location>
</feature>
<evidence type="ECO:0000313" key="7">
    <source>
        <dbReference type="EMBL" id="KAL1307026.1"/>
    </source>
</evidence>
<protein>
    <recommendedName>
        <fullName evidence="6">Zn(2)-C6 fungal-type domain-containing protein</fullName>
    </recommendedName>
</protein>
<dbReference type="InterPro" id="IPR051127">
    <property type="entry name" value="Fungal_SecMet_Regulators"/>
</dbReference>
<dbReference type="GeneID" id="95979351"/>
<dbReference type="Pfam" id="PF04082">
    <property type="entry name" value="Fungal_trans"/>
    <property type="match status" value="1"/>
</dbReference>
<dbReference type="PANTHER" id="PTHR47424:SF9">
    <property type="entry name" value="TAH-2"/>
    <property type="match status" value="1"/>
</dbReference>
<feature type="domain" description="Zn(2)-C6 fungal-type" evidence="6">
    <location>
        <begin position="17"/>
        <end position="48"/>
    </location>
</feature>
<evidence type="ECO:0000256" key="4">
    <source>
        <dbReference type="ARBA" id="ARBA00023242"/>
    </source>
</evidence>
<evidence type="ECO:0000256" key="2">
    <source>
        <dbReference type="ARBA" id="ARBA00023015"/>
    </source>
</evidence>
<reference evidence="7 8" key="1">
    <citation type="submission" date="2024-07" db="EMBL/GenBank/DDBJ databases">
        <title>Draft sequence of the Neodothiora populina.</title>
        <authorList>
            <person name="Drown D.D."/>
            <person name="Schuette U.S."/>
            <person name="Buechlein A.B."/>
            <person name="Rusch D.R."/>
            <person name="Winton L.W."/>
            <person name="Adams G.A."/>
        </authorList>
    </citation>
    <scope>NUCLEOTIDE SEQUENCE [LARGE SCALE GENOMIC DNA]</scope>
    <source>
        <strain evidence="7 8">CPC 39397</strain>
    </source>
</reference>
<gene>
    <name evidence="7" type="ORF">AAFC00_005652</name>
</gene>
<dbReference type="SMART" id="SM00066">
    <property type="entry name" value="GAL4"/>
    <property type="match status" value="1"/>
</dbReference>
<dbReference type="RefSeq" id="XP_069203298.1">
    <property type="nucleotide sequence ID" value="XM_069345464.1"/>
</dbReference>
<dbReference type="SMART" id="SM00906">
    <property type="entry name" value="Fungal_trans"/>
    <property type="match status" value="1"/>
</dbReference>
<dbReference type="CDD" id="cd12148">
    <property type="entry name" value="fungal_TF_MHR"/>
    <property type="match status" value="1"/>
</dbReference>
<dbReference type="Gene3D" id="4.10.240.10">
    <property type="entry name" value="Zn(2)-C6 fungal-type DNA-binding domain"/>
    <property type="match status" value="1"/>
</dbReference>
<dbReference type="PROSITE" id="PS00463">
    <property type="entry name" value="ZN2_CY6_FUNGAL_1"/>
    <property type="match status" value="1"/>
</dbReference>
<accession>A0ABR3PMN5</accession>
<evidence type="ECO:0000256" key="5">
    <source>
        <dbReference type="SAM" id="MobiDB-lite"/>
    </source>
</evidence>
<comment type="caution">
    <text evidence="7">The sequence shown here is derived from an EMBL/GenBank/DDBJ whole genome shotgun (WGS) entry which is preliminary data.</text>
</comment>
<proteinExistence type="predicted"/>
<dbReference type="PANTHER" id="PTHR47424">
    <property type="entry name" value="REGULATORY PROTEIN GAL4"/>
    <property type="match status" value="1"/>
</dbReference>
<dbReference type="InterPro" id="IPR001138">
    <property type="entry name" value="Zn2Cys6_DnaBD"/>
</dbReference>
<evidence type="ECO:0000313" key="8">
    <source>
        <dbReference type="Proteomes" id="UP001562354"/>
    </source>
</evidence>
<dbReference type="CDD" id="cd00067">
    <property type="entry name" value="GAL4"/>
    <property type="match status" value="1"/>
</dbReference>
<keyword evidence="4" id="KW-0539">Nucleus</keyword>
<sequence>MPRPKIRPEDRQRAYKACNSCKASKKRCDSQLPCAMCVRRNCAQTCNYSAAASRRRATLPDVGSMPRGSSAAALLPAASPTPSTSTGQYENDDTVISDLGFENDGLSSSAPQGTGPRMLLSSKGERVYVGGTASLSFLHFLRQILKQHMGPSPFTENARQDIMLEANPVNTEFELTDEDVPSRNELIDAYFAATSGLLYLFTREELAEVQRRAASDENNNRDEAAALYLAVAIGGQCRGSSRSDLRYATQCFTKGQQFAFEGMLQDPSLNMIRIFLLMAFYMLGACRRNTAFMYIGVASKAASALGLHMTGRQRHFDRQTLDKRLRIWKSLRILDLLVTAILGRPCQSFQIKHDTLLNHTNNQSNDAFDATFDACVLLETMVQDLGKNGSVDVDYAELFLRQLGVWSASLPKELREFRSPDVAVDPVSQELVIGGLHNACVYYFAVMLVTRPFFISHSISLIAARGPHNSDPGRGGEEESRKAKLAQACVDAATFMARICHDASESGLFLKNMCILKAWLFAAGLVLGFSIFADSNPSWEKEVVFTKAREILSKLSDLSPQAAHYHEILTAFAEAIDKYRFEVSRKTWGSGKNLVNEIFALSFANQDSDVQYATPVSRALDLLEAEVISDQESRPNESNAMSFQMDGGHDYGSYEWNDFSIQIPEDFSMDVEPLGLFFDSI</sequence>
<dbReference type="EMBL" id="JBFMKM010000004">
    <property type="protein sequence ID" value="KAL1307026.1"/>
    <property type="molecule type" value="Genomic_DNA"/>
</dbReference>
<dbReference type="SUPFAM" id="SSF57701">
    <property type="entry name" value="Zn2/Cys6 DNA-binding domain"/>
    <property type="match status" value="1"/>
</dbReference>
<name>A0ABR3PMN5_9PEZI</name>
<keyword evidence="8" id="KW-1185">Reference proteome</keyword>
<dbReference type="PROSITE" id="PS50048">
    <property type="entry name" value="ZN2_CY6_FUNGAL_2"/>
    <property type="match status" value="1"/>
</dbReference>
<dbReference type="InterPro" id="IPR007219">
    <property type="entry name" value="XnlR_reg_dom"/>
</dbReference>